<dbReference type="PANTHER" id="PTHR34236:SF1">
    <property type="entry name" value="DIMETHYL SULFOXIDE REDUCTASE TRANSCRIPTIONAL ACTIVATOR"/>
    <property type="match status" value="1"/>
</dbReference>
<feature type="domain" description="HTH bat-type" evidence="4">
    <location>
        <begin position="218"/>
        <end position="269"/>
    </location>
</feature>
<feature type="domain" description="HVO-0513-like N-terminal" evidence="5">
    <location>
        <begin position="83"/>
        <end position="207"/>
    </location>
</feature>
<feature type="compositionally biased region" description="Basic residues" evidence="3">
    <location>
        <begin position="27"/>
        <end position="52"/>
    </location>
</feature>
<proteinExistence type="predicted"/>
<name>A0A8J8Q6X9_9EURY</name>
<accession>A0A8J8Q6X9</accession>
<keyword evidence="1" id="KW-0805">Transcription regulation</keyword>
<dbReference type="Pfam" id="PF24278">
    <property type="entry name" value="HVO_0513_N"/>
    <property type="match status" value="1"/>
</dbReference>
<organism evidence="6 7">
    <name type="scientific">Natronococcus pandeyae</name>
    <dbReference type="NCBI Taxonomy" id="2055836"/>
    <lineage>
        <taxon>Archaea</taxon>
        <taxon>Methanobacteriati</taxon>
        <taxon>Methanobacteriota</taxon>
        <taxon>Stenosarchaea group</taxon>
        <taxon>Halobacteria</taxon>
        <taxon>Halobacteriales</taxon>
        <taxon>Natrialbaceae</taxon>
        <taxon>Natronococcus</taxon>
    </lineage>
</organism>
<dbReference type="OrthoDB" id="194393at2157"/>
<sequence>MRSAGPSSPALAGVRSWGSASRCSGASRRRTGNRRIRADRRRPQAGRPRRASGRAGTTRGRPSSGRRAGCCSGQLYPRPRLESFRREELLSWDLDHDAGTLRFLSLVVGDPDVIDELADDLEYVRRYDLTPVDEDTFYGYAEMDHRDPDASLMGAFDVPGLVIVPPIVYTARENVHVTVLGESDAMSRLLDRFPEDIGVEVQRVSEHQRAMETLAGRLTARQFEALEVAHEERYYEVPRSGLLAAVADALECSESTVSTLLRSAEAALVEAAVAR</sequence>
<feature type="compositionally biased region" description="Low complexity" evidence="3">
    <location>
        <begin position="15"/>
        <end position="26"/>
    </location>
</feature>
<dbReference type="AlphaFoldDB" id="A0A8J8Q6X9"/>
<comment type="caution">
    <text evidence="6">The sequence shown here is derived from an EMBL/GenBank/DDBJ whole genome shotgun (WGS) entry which is preliminary data.</text>
</comment>
<dbReference type="InterPro" id="IPR007050">
    <property type="entry name" value="HTH_bacterioopsin"/>
</dbReference>
<dbReference type="InterPro" id="IPR056493">
    <property type="entry name" value="HVO_0513_N"/>
</dbReference>
<protein>
    <submittedName>
        <fullName evidence="6">Bacterio-opsin activator</fullName>
    </submittedName>
</protein>
<evidence type="ECO:0000259" key="5">
    <source>
        <dbReference type="Pfam" id="PF24278"/>
    </source>
</evidence>
<evidence type="ECO:0000313" key="6">
    <source>
        <dbReference type="EMBL" id="TYL39738.1"/>
    </source>
</evidence>
<evidence type="ECO:0000256" key="2">
    <source>
        <dbReference type="ARBA" id="ARBA00023163"/>
    </source>
</evidence>
<feature type="compositionally biased region" description="Low complexity" evidence="3">
    <location>
        <begin position="53"/>
        <end position="69"/>
    </location>
</feature>
<keyword evidence="7" id="KW-1185">Reference proteome</keyword>
<dbReference type="Pfam" id="PF04967">
    <property type="entry name" value="HTH_10"/>
    <property type="match status" value="1"/>
</dbReference>
<dbReference type="PANTHER" id="PTHR34236">
    <property type="entry name" value="DIMETHYL SULFOXIDE REDUCTASE TRANSCRIPTIONAL ACTIVATOR"/>
    <property type="match status" value="1"/>
</dbReference>
<evidence type="ECO:0000259" key="4">
    <source>
        <dbReference type="Pfam" id="PF04967"/>
    </source>
</evidence>
<dbReference type="Proteomes" id="UP000766904">
    <property type="component" value="Unassembled WGS sequence"/>
</dbReference>
<dbReference type="EMBL" id="PHNJ01000002">
    <property type="protein sequence ID" value="TYL39738.1"/>
    <property type="molecule type" value="Genomic_DNA"/>
</dbReference>
<evidence type="ECO:0000256" key="3">
    <source>
        <dbReference type="SAM" id="MobiDB-lite"/>
    </source>
</evidence>
<evidence type="ECO:0000256" key="1">
    <source>
        <dbReference type="ARBA" id="ARBA00023015"/>
    </source>
</evidence>
<gene>
    <name evidence="6" type="ORF">CV102_05495</name>
</gene>
<feature type="region of interest" description="Disordered" evidence="3">
    <location>
        <begin position="1"/>
        <end position="73"/>
    </location>
</feature>
<keyword evidence="2" id="KW-0804">Transcription</keyword>
<evidence type="ECO:0000313" key="7">
    <source>
        <dbReference type="Proteomes" id="UP000766904"/>
    </source>
</evidence>
<reference evidence="6" key="1">
    <citation type="submission" date="2017-11" db="EMBL/GenBank/DDBJ databases">
        <authorList>
            <person name="Kajale S.C."/>
            <person name="Sharma A."/>
        </authorList>
    </citation>
    <scope>NUCLEOTIDE SEQUENCE</scope>
    <source>
        <strain evidence="6">LS1_42</strain>
    </source>
</reference>